<name>A0A412YUC8_9FIRM</name>
<dbReference type="InterPro" id="IPR050287">
    <property type="entry name" value="MTA/SAH_deaminase"/>
</dbReference>
<dbReference type="Pfam" id="PF01979">
    <property type="entry name" value="Amidohydro_1"/>
    <property type="match status" value="1"/>
</dbReference>
<comment type="caution">
    <text evidence="2">The sequence shown here is derived from an EMBL/GenBank/DDBJ whole genome shotgun (WGS) entry which is preliminary data.</text>
</comment>
<dbReference type="InterPro" id="IPR006680">
    <property type="entry name" value="Amidohydro-rel"/>
</dbReference>
<evidence type="ECO:0000313" key="2">
    <source>
        <dbReference type="EMBL" id="RGV69574.1"/>
    </source>
</evidence>
<reference evidence="2 3" key="1">
    <citation type="submission" date="2018-08" db="EMBL/GenBank/DDBJ databases">
        <title>A genome reference for cultivated species of the human gut microbiota.</title>
        <authorList>
            <person name="Zou Y."/>
            <person name="Xue W."/>
            <person name="Luo G."/>
        </authorList>
    </citation>
    <scope>NUCLEOTIDE SEQUENCE [LARGE SCALE GENOMIC DNA]</scope>
    <source>
        <strain evidence="2 3">AF14-18</strain>
    </source>
</reference>
<dbReference type="GO" id="GO:0016810">
    <property type="term" value="F:hydrolase activity, acting on carbon-nitrogen (but not peptide) bonds"/>
    <property type="evidence" value="ECO:0007669"/>
    <property type="project" value="InterPro"/>
</dbReference>
<dbReference type="AlphaFoldDB" id="A0A412YUC8"/>
<dbReference type="InterPro" id="IPR032466">
    <property type="entry name" value="Metal_Hydrolase"/>
</dbReference>
<gene>
    <name evidence="2" type="ORF">DWW02_28035</name>
</gene>
<accession>A0A412YUC8</accession>
<protein>
    <submittedName>
        <fullName evidence="2">Hydrolase</fullName>
    </submittedName>
</protein>
<dbReference type="InterPro" id="IPR011059">
    <property type="entry name" value="Metal-dep_hydrolase_composite"/>
</dbReference>
<dbReference type="Gene3D" id="3.20.20.140">
    <property type="entry name" value="Metal-dependent hydrolases"/>
    <property type="match status" value="1"/>
</dbReference>
<dbReference type="Gene3D" id="2.30.40.10">
    <property type="entry name" value="Urease, subunit C, domain 1"/>
    <property type="match status" value="1"/>
</dbReference>
<keyword evidence="2" id="KW-0378">Hydrolase</keyword>
<sequence>MYDLLLTNAVVITMDEKRRVIENGAVGVKDGRIAFVGDSMEAEQFEAKEVLDCKDHVVMPGFVDAHGHGGHSAFKSIVDLTSYWMPVMTHTYKNYITDDFWYHEGRLSALERLHAGVTTGVCVLGSQPRCDSPVPAFNNARAYAEVGVKDIVCTGPCHVPWPHRFSRYTEDGERHMSQVSYETVLESLETVVSELNHANSDRTRAYVAPFGAVTSVDPSAPTSADRCVKLTEHDLKQARDMRRIAEKYNTRIHTDAFGGMVHLAYQDKENALLGPDVHLQHCTGLSFDEALIIQKTDTHISVAPGMRQLVNRTPVIELLELGVTVALTTDGSMLTSGFDMFDAMKRAQMIFRRAMNDDYYLPAEKVLEMTTIDAARCVGLDEEIGSLETGKRADIIAIDLMNPRLMPRINLIETLIGNGHPSDVDLVVVDGEIRLRDGKAVGINEREILLKAEEEALETAKRAKHLHPFAWPEKEHWGQTKIYFDEVRFDLDENRKDGGHY</sequence>
<dbReference type="Proteomes" id="UP000284543">
    <property type="component" value="Unassembled WGS sequence"/>
</dbReference>
<feature type="domain" description="Amidohydrolase-related" evidence="1">
    <location>
        <begin position="57"/>
        <end position="433"/>
    </location>
</feature>
<proteinExistence type="predicted"/>
<dbReference type="EMBL" id="QRZM01000023">
    <property type="protein sequence ID" value="RGV69574.1"/>
    <property type="molecule type" value="Genomic_DNA"/>
</dbReference>
<dbReference type="RefSeq" id="WP_117626538.1">
    <property type="nucleotide sequence ID" value="NZ_CATYQV010000008.1"/>
</dbReference>
<organism evidence="2 3">
    <name type="scientific">Enterocloster bolteae</name>
    <dbReference type="NCBI Taxonomy" id="208479"/>
    <lineage>
        <taxon>Bacteria</taxon>
        <taxon>Bacillati</taxon>
        <taxon>Bacillota</taxon>
        <taxon>Clostridia</taxon>
        <taxon>Lachnospirales</taxon>
        <taxon>Lachnospiraceae</taxon>
        <taxon>Enterocloster</taxon>
    </lineage>
</organism>
<evidence type="ECO:0000259" key="1">
    <source>
        <dbReference type="Pfam" id="PF01979"/>
    </source>
</evidence>
<dbReference type="PANTHER" id="PTHR43794:SF5">
    <property type="entry name" value="CHLOROHYDROLASE FAMILY PROTEIN"/>
    <property type="match status" value="1"/>
</dbReference>
<dbReference type="PANTHER" id="PTHR43794">
    <property type="entry name" value="AMINOHYDROLASE SSNA-RELATED"/>
    <property type="match status" value="1"/>
</dbReference>
<dbReference type="SUPFAM" id="SSF51556">
    <property type="entry name" value="Metallo-dependent hydrolases"/>
    <property type="match status" value="1"/>
</dbReference>
<evidence type="ECO:0000313" key="3">
    <source>
        <dbReference type="Proteomes" id="UP000284543"/>
    </source>
</evidence>
<dbReference type="SUPFAM" id="SSF51338">
    <property type="entry name" value="Composite domain of metallo-dependent hydrolases"/>
    <property type="match status" value="1"/>
</dbReference>